<dbReference type="AlphaFoldDB" id="A0A067Q0K2"/>
<evidence type="ECO:0000313" key="2">
    <source>
        <dbReference type="EMBL" id="KDQ59680.1"/>
    </source>
</evidence>
<accession>A0A067Q0K2</accession>
<dbReference type="InParanoid" id="A0A067Q0K2"/>
<protein>
    <submittedName>
        <fullName evidence="2">Uncharacterized protein</fullName>
    </submittedName>
</protein>
<evidence type="ECO:0000313" key="3">
    <source>
        <dbReference type="Proteomes" id="UP000027265"/>
    </source>
</evidence>
<dbReference type="HOGENOM" id="CLU_3032668_0_0_1"/>
<feature type="compositionally biased region" description="Polar residues" evidence="1">
    <location>
        <begin position="32"/>
        <end position="46"/>
    </location>
</feature>
<sequence length="55" mass="6093">MKKGIPTREMGGSYGSPFSCPQNELQVRRIGTGSTRVDSSTRSWDSSPLHHLDLM</sequence>
<keyword evidence="3" id="KW-1185">Reference proteome</keyword>
<organism evidence="2 3">
    <name type="scientific">Jaapia argillacea MUCL 33604</name>
    <dbReference type="NCBI Taxonomy" id="933084"/>
    <lineage>
        <taxon>Eukaryota</taxon>
        <taxon>Fungi</taxon>
        <taxon>Dikarya</taxon>
        <taxon>Basidiomycota</taxon>
        <taxon>Agaricomycotina</taxon>
        <taxon>Agaricomycetes</taxon>
        <taxon>Agaricomycetidae</taxon>
        <taxon>Jaapiales</taxon>
        <taxon>Jaapiaceae</taxon>
        <taxon>Jaapia</taxon>
    </lineage>
</organism>
<evidence type="ECO:0000256" key="1">
    <source>
        <dbReference type="SAM" id="MobiDB-lite"/>
    </source>
</evidence>
<dbReference type="Proteomes" id="UP000027265">
    <property type="component" value="Unassembled WGS sequence"/>
</dbReference>
<feature type="region of interest" description="Disordered" evidence="1">
    <location>
        <begin position="1"/>
        <end position="55"/>
    </location>
</feature>
<dbReference type="EMBL" id="KL197715">
    <property type="protein sequence ID" value="KDQ59680.1"/>
    <property type="molecule type" value="Genomic_DNA"/>
</dbReference>
<name>A0A067Q0K2_9AGAM</name>
<proteinExistence type="predicted"/>
<reference evidence="3" key="1">
    <citation type="journal article" date="2014" name="Proc. Natl. Acad. Sci. U.S.A.">
        <title>Extensive sampling of basidiomycete genomes demonstrates inadequacy of the white-rot/brown-rot paradigm for wood decay fungi.</title>
        <authorList>
            <person name="Riley R."/>
            <person name="Salamov A.A."/>
            <person name="Brown D.W."/>
            <person name="Nagy L.G."/>
            <person name="Floudas D."/>
            <person name="Held B.W."/>
            <person name="Levasseur A."/>
            <person name="Lombard V."/>
            <person name="Morin E."/>
            <person name="Otillar R."/>
            <person name="Lindquist E.A."/>
            <person name="Sun H."/>
            <person name="LaButti K.M."/>
            <person name="Schmutz J."/>
            <person name="Jabbour D."/>
            <person name="Luo H."/>
            <person name="Baker S.E."/>
            <person name="Pisabarro A.G."/>
            <person name="Walton J.D."/>
            <person name="Blanchette R.A."/>
            <person name="Henrissat B."/>
            <person name="Martin F."/>
            <person name="Cullen D."/>
            <person name="Hibbett D.S."/>
            <person name="Grigoriev I.V."/>
        </authorList>
    </citation>
    <scope>NUCLEOTIDE SEQUENCE [LARGE SCALE GENOMIC DNA]</scope>
    <source>
        <strain evidence="3">MUCL 33604</strain>
    </source>
</reference>
<gene>
    <name evidence="2" type="ORF">JAAARDRAFT_629072</name>
</gene>